<dbReference type="RefSeq" id="WP_147867528.1">
    <property type="nucleotide sequence ID" value="NZ_CP036264.1"/>
</dbReference>
<keyword evidence="3" id="KW-1185">Reference proteome</keyword>
<proteinExistence type="predicted"/>
<keyword evidence="1" id="KW-1133">Transmembrane helix</keyword>
<feature type="transmembrane region" description="Helical" evidence="1">
    <location>
        <begin position="39"/>
        <end position="57"/>
    </location>
</feature>
<feature type="transmembrane region" description="Helical" evidence="1">
    <location>
        <begin position="120"/>
        <end position="136"/>
    </location>
</feature>
<evidence type="ECO:0000313" key="2">
    <source>
        <dbReference type="EMBL" id="QEF97933.1"/>
    </source>
</evidence>
<evidence type="ECO:0000256" key="1">
    <source>
        <dbReference type="SAM" id="Phobius"/>
    </source>
</evidence>
<evidence type="ECO:0000313" key="3">
    <source>
        <dbReference type="Proteomes" id="UP000321353"/>
    </source>
</evidence>
<gene>
    <name evidence="2" type="ORF">Mal15_19790</name>
</gene>
<dbReference type="Proteomes" id="UP000321353">
    <property type="component" value="Chromosome"/>
</dbReference>
<dbReference type="EMBL" id="CP036264">
    <property type="protein sequence ID" value="QEF97933.1"/>
    <property type="molecule type" value="Genomic_DNA"/>
</dbReference>
<sequence>MIDDALIYVPVWLALVGWFVGSFARSGDSHVGNRARQRVYCFAWLFGSVMITLHILASYGLAYGWSHAAAIAATAKESERVTGIRAGWGVYVNLAFAAIWMGYSTAMAIRGRRWQGIDRAVFWFTAAIVLSATVIFETGPVRWLSVAGFIGLMGSLAGKR</sequence>
<dbReference type="AlphaFoldDB" id="A0A5B9MB31"/>
<keyword evidence="1" id="KW-0472">Membrane</keyword>
<accession>A0A5B9MB31</accession>
<feature type="transmembrane region" description="Helical" evidence="1">
    <location>
        <begin position="88"/>
        <end position="108"/>
    </location>
</feature>
<feature type="transmembrane region" description="Helical" evidence="1">
    <location>
        <begin position="6"/>
        <end position="27"/>
    </location>
</feature>
<dbReference type="KEGG" id="smam:Mal15_19790"/>
<protein>
    <submittedName>
        <fullName evidence="2">Uncharacterized protein</fullName>
    </submittedName>
</protein>
<organism evidence="2 3">
    <name type="scientific">Stieleria maiorica</name>
    <dbReference type="NCBI Taxonomy" id="2795974"/>
    <lineage>
        <taxon>Bacteria</taxon>
        <taxon>Pseudomonadati</taxon>
        <taxon>Planctomycetota</taxon>
        <taxon>Planctomycetia</taxon>
        <taxon>Pirellulales</taxon>
        <taxon>Pirellulaceae</taxon>
        <taxon>Stieleria</taxon>
    </lineage>
</organism>
<reference evidence="2 3" key="1">
    <citation type="submission" date="2019-02" db="EMBL/GenBank/DDBJ databases">
        <title>Planctomycetal bacteria perform biofilm scaping via a novel small molecule.</title>
        <authorList>
            <person name="Jeske O."/>
            <person name="Boedeker C."/>
            <person name="Wiegand S."/>
            <person name="Breitling P."/>
            <person name="Kallscheuer N."/>
            <person name="Jogler M."/>
            <person name="Rohde M."/>
            <person name="Petersen J."/>
            <person name="Medema M.H."/>
            <person name="Surup F."/>
            <person name="Jogler C."/>
        </authorList>
    </citation>
    <scope>NUCLEOTIDE SEQUENCE [LARGE SCALE GENOMIC DNA]</scope>
    <source>
        <strain evidence="2 3">Mal15</strain>
    </source>
</reference>
<feature type="transmembrane region" description="Helical" evidence="1">
    <location>
        <begin position="142"/>
        <end position="158"/>
    </location>
</feature>
<keyword evidence="1" id="KW-0812">Transmembrane</keyword>
<name>A0A5B9MB31_9BACT</name>